<dbReference type="OrthoDB" id="260459at2"/>
<keyword evidence="2 6" id="KW-0812">Transmembrane</keyword>
<evidence type="ECO:0000313" key="8">
    <source>
        <dbReference type="EMBL" id="QDT03538.1"/>
    </source>
</evidence>
<feature type="compositionally biased region" description="Polar residues" evidence="5">
    <location>
        <begin position="527"/>
        <end position="543"/>
    </location>
</feature>
<comment type="subcellular location">
    <subcellularLocation>
        <location evidence="1">Membrane</location>
        <topology evidence="1">Multi-pass membrane protein</topology>
    </subcellularLocation>
</comment>
<dbReference type="RefSeq" id="WP_145169205.1">
    <property type="nucleotide sequence ID" value="NZ_CP036525.1"/>
</dbReference>
<feature type="transmembrane region" description="Helical" evidence="6">
    <location>
        <begin position="184"/>
        <end position="205"/>
    </location>
</feature>
<keyword evidence="4 6" id="KW-0472">Membrane</keyword>
<evidence type="ECO:0000259" key="7">
    <source>
        <dbReference type="Pfam" id="PF04932"/>
    </source>
</evidence>
<dbReference type="InterPro" id="IPR007016">
    <property type="entry name" value="O-antigen_ligase-rel_domated"/>
</dbReference>
<dbReference type="Proteomes" id="UP000318538">
    <property type="component" value="Chromosome"/>
</dbReference>
<keyword evidence="8" id="KW-0436">Ligase</keyword>
<dbReference type="GO" id="GO:0016874">
    <property type="term" value="F:ligase activity"/>
    <property type="evidence" value="ECO:0007669"/>
    <property type="project" value="UniProtKB-KW"/>
</dbReference>
<keyword evidence="3 6" id="KW-1133">Transmembrane helix</keyword>
<feature type="transmembrane region" description="Helical" evidence="6">
    <location>
        <begin position="327"/>
        <end position="348"/>
    </location>
</feature>
<dbReference type="PANTHER" id="PTHR37422">
    <property type="entry name" value="TEICHURONIC ACID BIOSYNTHESIS PROTEIN TUAE"/>
    <property type="match status" value="1"/>
</dbReference>
<dbReference type="EMBL" id="CP036525">
    <property type="protein sequence ID" value="QDT03538.1"/>
    <property type="molecule type" value="Genomic_DNA"/>
</dbReference>
<evidence type="ECO:0000256" key="3">
    <source>
        <dbReference type="ARBA" id="ARBA00022989"/>
    </source>
</evidence>
<feature type="transmembrane region" description="Helical" evidence="6">
    <location>
        <begin position="100"/>
        <end position="117"/>
    </location>
</feature>
<feature type="transmembrane region" description="Helical" evidence="6">
    <location>
        <begin position="419"/>
        <end position="442"/>
    </location>
</feature>
<reference evidence="8 9" key="1">
    <citation type="submission" date="2019-02" db="EMBL/GenBank/DDBJ databases">
        <title>Deep-cultivation of Planctomycetes and their phenomic and genomic characterization uncovers novel biology.</title>
        <authorList>
            <person name="Wiegand S."/>
            <person name="Jogler M."/>
            <person name="Boedeker C."/>
            <person name="Pinto D."/>
            <person name="Vollmers J."/>
            <person name="Rivas-Marin E."/>
            <person name="Kohn T."/>
            <person name="Peeters S.H."/>
            <person name="Heuer A."/>
            <person name="Rast P."/>
            <person name="Oberbeckmann S."/>
            <person name="Bunk B."/>
            <person name="Jeske O."/>
            <person name="Meyerdierks A."/>
            <person name="Storesund J.E."/>
            <person name="Kallscheuer N."/>
            <person name="Luecker S."/>
            <person name="Lage O.M."/>
            <person name="Pohl T."/>
            <person name="Merkel B.J."/>
            <person name="Hornburger P."/>
            <person name="Mueller R.-W."/>
            <person name="Bruemmer F."/>
            <person name="Labrenz M."/>
            <person name="Spormann A.M."/>
            <person name="Op den Camp H."/>
            <person name="Overmann J."/>
            <person name="Amann R."/>
            <person name="Jetten M.S.M."/>
            <person name="Mascher T."/>
            <person name="Medema M.H."/>
            <person name="Devos D.P."/>
            <person name="Kaster A.-K."/>
            <person name="Ovreas L."/>
            <person name="Rohde M."/>
            <person name="Galperin M.Y."/>
            <person name="Jogler C."/>
        </authorList>
    </citation>
    <scope>NUCLEOTIDE SEQUENCE [LARGE SCALE GENOMIC DNA]</scope>
    <source>
        <strain evidence="8 9">K22_7</strain>
    </source>
</reference>
<sequence>MTLLPIDSLAMLRHNLMTLTACATVAVPGLVALDCGGLLPWDLWISSVAVMALVIATWFVQSACPPRRTPSAPFINASPAAIVQHYVTETLERGLQRSPMVLWAAIGLLALAQSIPLDSGTVWSLSPASADAFTQWLPQATGQPAPQSFPVSVSAWLTKNFAAFAMVMAAMAYVAGTIFRHRHLVLLMMIGMAIVGVVHSALGFYQSVVSPGVFLFGDRRIGHPFGTFINRNNAGAMLNLGLAAAVGLLVYRSRNRRSSDGMVSHKFGGFSHFHRMAQSVSWWMIVLATVFISAAIVACGSRGALLGSACGATICVITVASSRRLPIVVFAVVVMFAIAMVTLGAAGIETTAVDRLLENHTGDPVGDGRAGHWPDAWRSALASFPIGGGMGAYRYAYLPFQATGGGNWYRNADNQWLEWLVEGGLAMALILLAAGIGTIVAFRRLLRTSDPIDYGLALAGIFATTAIATSQTFDFALTLPPIAMTATLLAAAVHARQTPAAPRQRRDPSHDQRFARIRQRATENAPHRQTNSQGIHPSSTSGSPHGRPAGERRSPVTNSDSEEWFEEFQSLFIAPSQTRSLMLMVVPVLIIAGLILSTNRAAAIASADSLQRHSQWLTDASGSGSGTSTPGTLTSVQYANLQSIDRELDLAIQRYPDCEPLMLERIRVLRLLFRSERIQALTTQGVSAEQASLLTRPHRIRWVTLRGGPSSLLSGSKFGDPPLDRDPRLESIAALSRQALEANPLSEIARWNLVQLDLTGTPAETCRVLLDQLSVLRGQSPSALDSIARAALDIQDTPIAIHAWQRMLALDPSGLPAVIQQLRKRQWPIRLNQLLPPQDSGNSIDDAQRSSVLMARQRQLILDAARLQNSMPPTEQDPKVLTRAMEILSLPITADERALKQTLTSPLTNSLPAPD</sequence>
<evidence type="ECO:0000256" key="5">
    <source>
        <dbReference type="SAM" id="MobiDB-lite"/>
    </source>
</evidence>
<evidence type="ECO:0000256" key="4">
    <source>
        <dbReference type="ARBA" id="ARBA00023136"/>
    </source>
</evidence>
<name>A0A517N966_9BACT</name>
<accession>A0A517N966</accession>
<dbReference type="Pfam" id="PF04932">
    <property type="entry name" value="Wzy_C"/>
    <property type="match status" value="1"/>
</dbReference>
<dbReference type="GO" id="GO:0016020">
    <property type="term" value="C:membrane"/>
    <property type="evidence" value="ECO:0007669"/>
    <property type="project" value="UniProtKB-SubCell"/>
</dbReference>
<keyword evidence="9" id="KW-1185">Reference proteome</keyword>
<evidence type="ECO:0000313" key="9">
    <source>
        <dbReference type="Proteomes" id="UP000318538"/>
    </source>
</evidence>
<feature type="region of interest" description="Disordered" evidence="5">
    <location>
        <begin position="520"/>
        <end position="560"/>
    </location>
</feature>
<protein>
    <submittedName>
        <fullName evidence="8">O-Antigen ligase</fullName>
    </submittedName>
</protein>
<dbReference type="KEGG" id="rlc:K227x_19220"/>
<evidence type="ECO:0000256" key="6">
    <source>
        <dbReference type="SAM" id="Phobius"/>
    </source>
</evidence>
<feature type="transmembrane region" description="Helical" evidence="6">
    <location>
        <begin position="280"/>
        <end position="298"/>
    </location>
</feature>
<dbReference type="InterPro" id="IPR051533">
    <property type="entry name" value="WaaL-like"/>
</dbReference>
<organism evidence="8 9">
    <name type="scientific">Rubripirellula lacrimiformis</name>
    <dbReference type="NCBI Taxonomy" id="1930273"/>
    <lineage>
        <taxon>Bacteria</taxon>
        <taxon>Pseudomonadati</taxon>
        <taxon>Planctomycetota</taxon>
        <taxon>Planctomycetia</taxon>
        <taxon>Pirellulales</taxon>
        <taxon>Pirellulaceae</taxon>
        <taxon>Rubripirellula</taxon>
    </lineage>
</organism>
<proteinExistence type="predicted"/>
<gene>
    <name evidence="8" type="ORF">K227x_19220</name>
</gene>
<dbReference type="AlphaFoldDB" id="A0A517N966"/>
<evidence type="ECO:0000256" key="2">
    <source>
        <dbReference type="ARBA" id="ARBA00022692"/>
    </source>
</evidence>
<feature type="transmembrane region" description="Helical" evidence="6">
    <location>
        <begin position="42"/>
        <end position="60"/>
    </location>
</feature>
<feature type="transmembrane region" description="Helical" evidence="6">
    <location>
        <begin position="161"/>
        <end position="179"/>
    </location>
</feature>
<evidence type="ECO:0000256" key="1">
    <source>
        <dbReference type="ARBA" id="ARBA00004141"/>
    </source>
</evidence>
<feature type="domain" description="O-antigen ligase-related" evidence="7">
    <location>
        <begin position="288"/>
        <end position="430"/>
    </location>
</feature>
<feature type="transmembrane region" description="Helical" evidence="6">
    <location>
        <begin position="304"/>
        <end position="320"/>
    </location>
</feature>
<feature type="transmembrane region" description="Helical" evidence="6">
    <location>
        <begin position="234"/>
        <end position="251"/>
    </location>
</feature>
<dbReference type="PANTHER" id="PTHR37422:SF23">
    <property type="entry name" value="TEICHURONIC ACID BIOSYNTHESIS PROTEIN TUAE"/>
    <property type="match status" value="1"/>
</dbReference>